<dbReference type="Proteomes" id="UP000005798">
    <property type="component" value="Unassembled WGS sequence"/>
</dbReference>
<reference evidence="1" key="1">
    <citation type="submission" date="2007-11" db="EMBL/GenBank/DDBJ databases">
        <authorList>
            <person name="Fulton L."/>
            <person name="Clifton S."/>
            <person name="Fulton B."/>
            <person name="Xu J."/>
            <person name="Minx P."/>
            <person name="Pepin K.H."/>
            <person name="Johnson M."/>
            <person name="Thiruvilangam P."/>
            <person name="Bhonagiri V."/>
            <person name="Nash W.E."/>
            <person name="Mardis E.R."/>
            <person name="Wilson R.K."/>
        </authorList>
    </citation>
    <scope>NUCLEOTIDE SEQUENCE [LARGE SCALE GENOMIC DNA]</scope>
    <source>
        <strain evidence="1">DSM 1402</strain>
    </source>
</reference>
<gene>
    <name evidence="1" type="ORF">CLORAM_01941</name>
</gene>
<reference evidence="1" key="2">
    <citation type="submission" date="2014-06" db="EMBL/GenBank/DDBJ databases">
        <title>Draft genome sequence of Clostridium ramosum(DSM 1402).</title>
        <authorList>
            <person name="Sudarsanam P."/>
            <person name="Ley R."/>
            <person name="Guruge J."/>
            <person name="Turnbaugh P.J."/>
            <person name="Mahowald M."/>
            <person name="Liep D."/>
            <person name="Gordon J."/>
        </authorList>
    </citation>
    <scope>NUCLEOTIDE SEQUENCE</scope>
    <source>
        <strain evidence="1">DSM 1402</strain>
    </source>
</reference>
<keyword evidence="2" id="KW-1185">Reference proteome</keyword>
<proteinExistence type="predicted"/>
<dbReference type="AlphaFoldDB" id="B0N5M7"/>
<accession>B0N5M7</accession>
<sequence length="42" mass="5255">MRVRGVLFVAPLKNNTIFYYLFNHYQYVHFLKNKNQYILKLF</sequence>
<evidence type="ECO:0000313" key="1">
    <source>
        <dbReference type="EMBL" id="EDS18395.1"/>
    </source>
</evidence>
<name>B0N5M7_9FIRM</name>
<comment type="caution">
    <text evidence="1">The sequence shown here is derived from an EMBL/GenBank/DDBJ whole genome shotgun (WGS) entry which is preliminary data.</text>
</comment>
<evidence type="ECO:0000313" key="2">
    <source>
        <dbReference type="Proteomes" id="UP000005798"/>
    </source>
</evidence>
<organism evidence="1 2">
    <name type="scientific">Thomasclavelia ramosa DSM 1402</name>
    <dbReference type="NCBI Taxonomy" id="445974"/>
    <lineage>
        <taxon>Bacteria</taxon>
        <taxon>Bacillati</taxon>
        <taxon>Bacillota</taxon>
        <taxon>Erysipelotrichia</taxon>
        <taxon>Erysipelotrichales</taxon>
        <taxon>Coprobacillaceae</taxon>
        <taxon>Thomasclavelia</taxon>
    </lineage>
</organism>
<protein>
    <submittedName>
        <fullName evidence="1">Uncharacterized protein</fullName>
    </submittedName>
</protein>
<dbReference type="EMBL" id="ABFX02000006">
    <property type="protein sequence ID" value="EDS18395.1"/>
    <property type="molecule type" value="Genomic_DNA"/>
</dbReference>
<dbReference type="HOGENOM" id="CLU_3251259_0_0_9"/>